<dbReference type="PANTHER" id="PTHR12526">
    <property type="entry name" value="GLYCOSYLTRANSFERASE"/>
    <property type="match status" value="1"/>
</dbReference>
<dbReference type="GO" id="GO:1901135">
    <property type="term" value="P:carbohydrate derivative metabolic process"/>
    <property type="evidence" value="ECO:0007669"/>
    <property type="project" value="UniProtKB-ARBA"/>
</dbReference>
<keyword evidence="4" id="KW-0328">Glycosyltransferase</keyword>
<keyword evidence="1" id="KW-0472">Membrane</keyword>
<dbReference type="OrthoDB" id="9775208at2"/>
<proteinExistence type="predicted"/>
<dbReference type="InterPro" id="IPR001296">
    <property type="entry name" value="Glyco_trans_1"/>
</dbReference>
<accession>A0A085JHC6</accession>
<evidence type="ECO:0000259" key="3">
    <source>
        <dbReference type="Pfam" id="PF13477"/>
    </source>
</evidence>
<keyword evidence="1" id="KW-1133">Transmembrane helix</keyword>
<dbReference type="Pfam" id="PF13477">
    <property type="entry name" value="Glyco_trans_4_2"/>
    <property type="match status" value="1"/>
</dbReference>
<keyword evidence="5" id="KW-1185">Reference proteome</keyword>
<gene>
    <name evidence="4" type="ORF">GTPT_1805</name>
</gene>
<dbReference type="EMBL" id="JMPR01000028">
    <property type="protein sequence ID" value="KFD19872.1"/>
    <property type="molecule type" value="Genomic_DNA"/>
</dbReference>
<evidence type="ECO:0000259" key="2">
    <source>
        <dbReference type="Pfam" id="PF00534"/>
    </source>
</evidence>
<feature type="domain" description="Glycosyl transferase family 1" evidence="2">
    <location>
        <begin position="184"/>
        <end position="351"/>
    </location>
</feature>
<feature type="transmembrane region" description="Helical" evidence="1">
    <location>
        <begin position="96"/>
        <end position="122"/>
    </location>
</feature>
<dbReference type="eggNOG" id="COG0438">
    <property type="taxonomic scope" value="Bacteria"/>
</dbReference>
<dbReference type="Gene3D" id="3.40.50.2000">
    <property type="entry name" value="Glycogen Phosphorylase B"/>
    <property type="match status" value="2"/>
</dbReference>
<reference evidence="4 5" key="1">
    <citation type="submission" date="2014-05" db="EMBL/GenBank/DDBJ databases">
        <title>ATOL: Assembling a taxonomically balanced genome-scale reconstruction of the evolutionary history of the Enterobacteriaceae.</title>
        <authorList>
            <person name="Plunkett G.III."/>
            <person name="Neeno-Eckwall E.C."/>
            <person name="Glasner J.D."/>
            <person name="Perna N.T."/>
        </authorList>
    </citation>
    <scope>NUCLEOTIDE SEQUENCE [LARGE SCALE GENOMIC DNA]</scope>
    <source>
        <strain evidence="4 5">ATCC 33301</strain>
    </source>
</reference>
<comment type="caution">
    <text evidence="4">The sequence shown here is derived from an EMBL/GenBank/DDBJ whole genome shotgun (WGS) entry which is preliminary data.</text>
</comment>
<dbReference type="EC" id="2.4.1.-" evidence="4"/>
<feature type="domain" description="Glycosyltransferase subfamily 4-like N-terminal" evidence="3">
    <location>
        <begin position="3"/>
        <end position="119"/>
    </location>
</feature>
<evidence type="ECO:0000313" key="5">
    <source>
        <dbReference type="Proteomes" id="UP000028602"/>
    </source>
</evidence>
<dbReference type="GO" id="GO:0016757">
    <property type="term" value="F:glycosyltransferase activity"/>
    <property type="evidence" value="ECO:0007669"/>
    <property type="project" value="UniProtKB-KW"/>
</dbReference>
<dbReference type="PANTHER" id="PTHR12526:SF638">
    <property type="entry name" value="SPORE COAT PROTEIN SA"/>
    <property type="match status" value="1"/>
</dbReference>
<evidence type="ECO:0000256" key="1">
    <source>
        <dbReference type="SAM" id="Phobius"/>
    </source>
</evidence>
<dbReference type="RefSeq" id="WP_029990598.1">
    <property type="nucleotide sequence ID" value="NZ_ATMJ01000028.1"/>
</dbReference>
<dbReference type="Proteomes" id="UP000028602">
    <property type="component" value="Unassembled WGS sequence"/>
</dbReference>
<dbReference type="SUPFAM" id="SSF53756">
    <property type="entry name" value="UDP-Glycosyltransferase/glycogen phosphorylase"/>
    <property type="match status" value="1"/>
</dbReference>
<dbReference type="InterPro" id="IPR028098">
    <property type="entry name" value="Glyco_trans_4-like_N"/>
</dbReference>
<dbReference type="AlphaFoldDB" id="A0A085JHC6"/>
<evidence type="ECO:0000313" key="4">
    <source>
        <dbReference type="EMBL" id="KFD19872.1"/>
    </source>
</evidence>
<name>A0A085JHC6_9GAMM</name>
<organism evidence="4 5">
    <name type="scientific">Tatumella ptyseos ATCC 33301</name>
    <dbReference type="NCBI Taxonomy" id="1005995"/>
    <lineage>
        <taxon>Bacteria</taxon>
        <taxon>Pseudomonadati</taxon>
        <taxon>Pseudomonadota</taxon>
        <taxon>Gammaproteobacteria</taxon>
        <taxon>Enterobacterales</taxon>
        <taxon>Erwiniaceae</taxon>
        <taxon>Tatumella</taxon>
    </lineage>
</organism>
<protein>
    <submittedName>
        <fullName evidence="4">Putative glycosyltransferase</fullName>
        <ecNumber evidence="4">2.4.1.-</ecNumber>
    </submittedName>
</protein>
<keyword evidence="1" id="KW-0812">Transmembrane</keyword>
<dbReference type="CDD" id="cd03808">
    <property type="entry name" value="GT4_CapM-like"/>
    <property type="match status" value="1"/>
</dbReference>
<keyword evidence="4" id="KW-0808">Transferase</keyword>
<dbReference type="Pfam" id="PF00534">
    <property type="entry name" value="Glycos_transf_1"/>
    <property type="match status" value="1"/>
</dbReference>
<sequence>MKKICYFINSDWYFDLHWLARALSAKHHGYEVHIITRISEKKYHRRFTRLGLCCHALPLKERSCNIFGFISVLVFSFLLLRQIHPSLIHAVTIKPVIIGGLYARLFSVPFVANVVGLGRVFGAGNRFYRCLRKVVCLCYAFILMNPRSRIIFEHTDDLDTFRQNVKFPLCRASVIDGCGVDVEQYAFSEEVTPGQPVVLFASRMLQKKGLAALVRIKQQLAQEGVGFTLRVAGIMVADDPDAIPATEIMRWEATGDIEWLGTCNNMEFLLRSASIVALPTLYQEGVPRILIEGAAKGRACIAYNSGGCNSIVINNVNGFLINRGDEDQFRRQLKVLIEDKKLRRRMGQQGRMLVVEKFSAARVITKTLNIYRILMAR</sequence>
<feature type="transmembrane region" description="Helical" evidence="1">
    <location>
        <begin position="66"/>
        <end position="84"/>
    </location>
</feature>